<organism evidence="2 3">
    <name type="scientific">Olea europaea subsp. europaea</name>
    <dbReference type="NCBI Taxonomy" id="158383"/>
    <lineage>
        <taxon>Eukaryota</taxon>
        <taxon>Viridiplantae</taxon>
        <taxon>Streptophyta</taxon>
        <taxon>Embryophyta</taxon>
        <taxon>Tracheophyta</taxon>
        <taxon>Spermatophyta</taxon>
        <taxon>Magnoliopsida</taxon>
        <taxon>eudicotyledons</taxon>
        <taxon>Gunneridae</taxon>
        <taxon>Pentapetalae</taxon>
        <taxon>asterids</taxon>
        <taxon>lamiids</taxon>
        <taxon>Lamiales</taxon>
        <taxon>Oleaceae</taxon>
        <taxon>Oleeae</taxon>
        <taxon>Olea</taxon>
    </lineage>
</organism>
<accession>A0A8S0VJ57</accession>
<proteinExistence type="predicted"/>
<dbReference type="PANTHER" id="PTHR12894">
    <property type="entry name" value="CNH DOMAIN CONTAINING"/>
    <property type="match status" value="1"/>
</dbReference>
<name>A0A8S0VJ57_OLEEU</name>
<feature type="non-terminal residue" evidence="2">
    <location>
        <position position="1"/>
    </location>
</feature>
<dbReference type="OrthoDB" id="5325112at2759"/>
<dbReference type="Pfam" id="PF10367">
    <property type="entry name" value="zf-Vps39_C"/>
    <property type="match status" value="1"/>
</dbReference>
<dbReference type="GO" id="GO:0005737">
    <property type="term" value="C:cytoplasm"/>
    <property type="evidence" value="ECO:0007669"/>
    <property type="project" value="TreeGrafter"/>
</dbReference>
<dbReference type="GO" id="GO:0006914">
    <property type="term" value="P:autophagy"/>
    <property type="evidence" value="ECO:0007669"/>
    <property type="project" value="TreeGrafter"/>
</dbReference>
<dbReference type="GO" id="GO:0016020">
    <property type="term" value="C:membrane"/>
    <property type="evidence" value="ECO:0007669"/>
    <property type="project" value="TreeGrafter"/>
</dbReference>
<dbReference type="GO" id="GO:0034058">
    <property type="term" value="P:endosomal vesicle fusion"/>
    <property type="evidence" value="ECO:0007669"/>
    <property type="project" value="TreeGrafter"/>
</dbReference>
<dbReference type="Gramene" id="OE9A032468T1">
    <property type="protein sequence ID" value="OE9A032468C1"/>
    <property type="gene ID" value="OE9A032468"/>
</dbReference>
<dbReference type="Proteomes" id="UP000594638">
    <property type="component" value="Unassembled WGS sequence"/>
</dbReference>
<comment type="caution">
    <text evidence="2">The sequence shown here is derived from an EMBL/GenBank/DDBJ whole genome shotgun (WGS) entry which is preliminary data.</text>
</comment>
<reference evidence="2 3" key="1">
    <citation type="submission" date="2019-12" db="EMBL/GenBank/DDBJ databases">
        <authorList>
            <person name="Alioto T."/>
            <person name="Alioto T."/>
            <person name="Gomez Garrido J."/>
        </authorList>
    </citation>
    <scope>NUCLEOTIDE SEQUENCE [LARGE SCALE GENOMIC DNA]</scope>
</reference>
<gene>
    <name evidence="2" type="ORF">OLEA9_A032468</name>
</gene>
<evidence type="ECO:0000313" key="2">
    <source>
        <dbReference type="EMBL" id="CAA3031400.1"/>
    </source>
</evidence>
<keyword evidence="3" id="KW-1185">Reference proteome</keyword>
<dbReference type="InterPro" id="IPR032914">
    <property type="entry name" value="Vam6/VPS39/TRAP1"/>
</dbReference>
<evidence type="ECO:0000259" key="1">
    <source>
        <dbReference type="Pfam" id="PF10367"/>
    </source>
</evidence>
<protein>
    <submittedName>
        <fullName evidence="2">Vam6 Vps39</fullName>
    </submittedName>
</protein>
<dbReference type="AlphaFoldDB" id="A0A8S0VJ57"/>
<evidence type="ECO:0000313" key="3">
    <source>
        <dbReference type="Proteomes" id="UP000594638"/>
    </source>
</evidence>
<dbReference type="PANTHER" id="PTHR12894:SF27">
    <property type="entry name" value="TRANSFORMING GROWTH FACTOR-BETA RECEPTOR-ASSOCIATED PROTEIN 1"/>
    <property type="match status" value="1"/>
</dbReference>
<sequence>VKDELYKQRNIVKITSDSMFSVCNKKIGTSVIAIYLNGKTIVHFRCFKDSQNMKAVAEEIIVW</sequence>
<dbReference type="InterPro" id="IPR019453">
    <property type="entry name" value="VPS39/TGFA1_Znf"/>
</dbReference>
<feature type="domain" description="Vacuolar sorting protein 39/Transforming growth factor beta receptor-associated zinc finger" evidence="1">
    <location>
        <begin position="12"/>
        <end position="50"/>
    </location>
</feature>
<dbReference type="EMBL" id="CACTIH010009445">
    <property type="protein sequence ID" value="CAA3031400.1"/>
    <property type="molecule type" value="Genomic_DNA"/>
</dbReference>